<proteinExistence type="predicted"/>
<dbReference type="STRING" id="1262585.BJI46_11250"/>
<evidence type="ECO:0000259" key="1">
    <source>
        <dbReference type="Pfam" id="PF13577"/>
    </source>
</evidence>
<accession>A0A1E7RCN4</accession>
<reference evidence="2 3" key="1">
    <citation type="submission" date="2016-09" db="EMBL/GenBank/DDBJ databases">
        <authorList>
            <person name="Capua I."/>
            <person name="De Benedictis P."/>
            <person name="Joannis T."/>
            <person name="Lombin L.H."/>
            <person name="Cattoli G."/>
        </authorList>
    </citation>
    <scope>NUCLEOTIDE SEQUENCE [LARGE SCALE GENOMIC DNA]</scope>
    <source>
        <strain evidence="2 3">ANC 4671</strain>
    </source>
</reference>
<organism evidence="2 3">
    <name type="scientific">Acinetobacter qingfengensis</name>
    <dbReference type="NCBI Taxonomy" id="1262585"/>
    <lineage>
        <taxon>Bacteria</taxon>
        <taxon>Pseudomonadati</taxon>
        <taxon>Pseudomonadota</taxon>
        <taxon>Gammaproteobacteria</taxon>
        <taxon>Moraxellales</taxon>
        <taxon>Moraxellaceae</taxon>
        <taxon>Acinetobacter</taxon>
    </lineage>
</organism>
<dbReference type="InterPro" id="IPR037401">
    <property type="entry name" value="SnoaL-like"/>
</dbReference>
<dbReference type="SUPFAM" id="SSF54427">
    <property type="entry name" value="NTF2-like"/>
    <property type="match status" value="1"/>
</dbReference>
<comment type="caution">
    <text evidence="2">The sequence shown here is derived from an EMBL/GenBank/DDBJ whole genome shotgun (WGS) entry which is preliminary data.</text>
</comment>
<keyword evidence="3" id="KW-1185">Reference proteome</keyword>
<dbReference type="CDD" id="cd00531">
    <property type="entry name" value="NTF2_like"/>
    <property type="match status" value="1"/>
</dbReference>
<dbReference type="InterPro" id="IPR032710">
    <property type="entry name" value="NTF2-like_dom_sf"/>
</dbReference>
<evidence type="ECO:0000313" key="2">
    <source>
        <dbReference type="EMBL" id="OEY97012.1"/>
    </source>
</evidence>
<dbReference type="RefSeq" id="WP_070069550.1">
    <property type="nucleotide sequence ID" value="NZ_MKKK01000015.1"/>
</dbReference>
<feature type="domain" description="SnoaL-like" evidence="1">
    <location>
        <begin position="9"/>
        <end position="133"/>
    </location>
</feature>
<dbReference type="OrthoDB" id="7605094at2"/>
<sequence>MDISTTLIQELLDKEAIRDCLYRYCRGIDNADEAALRSAYWPDATDQHGAYQGNADGFIHYALLSLPNFELSIHQISNILIQYQTTSANVESKFSAIQRMPDQNGRMQEIFIWGRYADYFEKRNHEWRIAQRTVIYDWLTETPVNAVNKSELFGVRQPIGGQWPTDPIYTVFK</sequence>
<dbReference type="EMBL" id="MKKK01000015">
    <property type="protein sequence ID" value="OEY97012.1"/>
    <property type="molecule type" value="Genomic_DNA"/>
</dbReference>
<dbReference type="Gene3D" id="3.10.450.50">
    <property type="match status" value="1"/>
</dbReference>
<protein>
    <recommendedName>
        <fullName evidence="1">SnoaL-like domain-containing protein</fullName>
    </recommendedName>
</protein>
<gene>
    <name evidence="2" type="ORF">BJI46_11250</name>
</gene>
<dbReference type="AlphaFoldDB" id="A0A1E7RCN4"/>
<evidence type="ECO:0000313" key="3">
    <source>
        <dbReference type="Proteomes" id="UP000185895"/>
    </source>
</evidence>
<dbReference type="Proteomes" id="UP000185895">
    <property type="component" value="Unassembled WGS sequence"/>
</dbReference>
<dbReference type="Pfam" id="PF13577">
    <property type="entry name" value="SnoaL_4"/>
    <property type="match status" value="1"/>
</dbReference>
<name>A0A1E7RCN4_9GAMM</name>